<evidence type="ECO:0000259" key="9">
    <source>
        <dbReference type="PROSITE" id="PS50893"/>
    </source>
</evidence>
<dbReference type="CDD" id="cd03215">
    <property type="entry name" value="ABC_Carb_Monos_II"/>
    <property type="match status" value="1"/>
</dbReference>
<evidence type="ECO:0000313" key="11">
    <source>
        <dbReference type="Proteomes" id="UP000319817"/>
    </source>
</evidence>
<dbReference type="CDD" id="cd03216">
    <property type="entry name" value="ABC_Carb_Monos_I"/>
    <property type="match status" value="1"/>
</dbReference>
<keyword evidence="4" id="KW-0677">Repeat</keyword>
<dbReference type="PROSITE" id="PS50893">
    <property type="entry name" value="ABC_TRANSPORTER_2"/>
    <property type="match status" value="2"/>
</dbReference>
<keyword evidence="7" id="KW-1278">Translocase</keyword>
<evidence type="ECO:0000256" key="1">
    <source>
        <dbReference type="ARBA" id="ARBA00022448"/>
    </source>
</evidence>
<evidence type="ECO:0000313" key="10">
    <source>
        <dbReference type="EMBL" id="QDT10475.1"/>
    </source>
</evidence>
<dbReference type="EC" id="3.6.3.17" evidence="10"/>
<sequence>MEPASTNRSPASNIETASGDEDSLALFQVRGISKRFGPTRALVDVSLSVQVGEVLALIGENGAGKSTLLKTLSGAHFADAGEMFIGGQSYRPKGPSDARQRGVAMIYQELNLAPDLSVEDNILLGQKGTGGGLLMRSRQRDVVRQALDSVGLEHLDPQSVVGDQSVATQQLIEIARALAANAKIILFDEPTSSLPQKDVARLFEIVRGLQASGIGIIYISHFLEEVREVADTYSVLRDGHNVGCGRIDEISDDQIVSLMVGRDVNDLYPHVPHTPGLAWVQAEGIMGTPYPQNVSLSLRRGEIFGIAGLVGAGRTELVRSLFALDHLDAGIVTVDGTIVPHKVRARMNAGFGLLSENRKTEGLAQDLSLTENITMGSLENYTELGLINLVKRQRVASDLMTKMEVKAHSSSQLVSELSGGNQQKVAIARILHQQAEILLMDEPTKGIDVGTKAEIYRIMGTLAAEGKTIVFVSSYLPELLSVCDRIGVMNRGELREVRDVADWTEETVMATAIAIDDTTNEE</sequence>
<dbReference type="RefSeq" id="WP_419189947.1">
    <property type="nucleotide sequence ID" value="NZ_CP036526.1"/>
</dbReference>
<name>A0A517NTM9_9BACT</name>
<keyword evidence="6 10" id="KW-0067">ATP-binding</keyword>
<dbReference type="InterPro" id="IPR017871">
    <property type="entry name" value="ABC_transporter-like_CS"/>
</dbReference>
<dbReference type="Proteomes" id="UP000319817">
    <property type="component" value="Chromosome"/>
</dbReference>
<dbReference type="InterPro" id="IPR027417">
    <property type="entry name" value="P-loop_NTPase"/>
</dbReference>
<evidence type="ECO:0000256" key="8">
    <source>
        <dbReference type="ARBA" id="ARBA00023136"/>
    </source>
</evidence>
<dbReference type="InterPro" id="IPR050107">
    <property type="entry name" value="ABC_carbohydrate_import_ATPase"/>
</dbReference>
<keyword evidence="10" id="KW-0378">Hydrolase</keyword>
<feature type="domain" description="ABC transporter" evidence="9">
    <location>
        <begin position="272"/>
        <end position="516"/>
    </location>
</feature>
<dbReference type="PROSITE" id="PS00211">
    <property type="entry name" value="ABC_TRANSPORTER_1"/>
    <property type="match status" value="1"/>
</dbReference>
<keyword evidence="2" id="KW-1003">Cell membrane</keyword>
<accession>A0A517NTM9</accession>
<keyword evidence="8" id="KW-0472">Membrane</keyword>
<reference evidence="10 11" key="1">
    <citation type="submission" date="2019-02" db="EMBL/GenBank/DDBJ databases">
        <title>Deep-cultivation of Planctomycetes and their phenomic and genomic characterization uncovers novel biology.</title>
        <authorList>
            <person name="Wiegand S."/>
            <person name="Jogler M."/>
            <person name="Boedeker C."/>
            <person name="Pinto D."/>
            <person name="Vollmers J."/>
            <person name="Rivas-Marin E."/>
            <person name="Kohn T."/>
            <person name="Peeters S.H."/>
            <person name="Heuer A."/>
            <person name="Rast P."/>
            <person name="Oberbeckmann S."/>
            <person name="Bunk B."/>
            <person name="Jeske O."/>
            <person name="Meyerdierks A."/>
            <person name="Storesund J.E."/>
            <person name="Kallscheuer N."/>
            <person name="Luecker S."/>
            <person name="Lage O.M."/>
            <person name="Pohl T."/>
            <person name="Merkel B.J."/>
            <person name="Hornburger P."/>
            <person name="Mueller R.-W."/>
            <person name="Bruemmer F."/>
            <person name="Labrenz M."/>
            <person name="Spormann A.M."/>
            <person name="Op den Camp H."/>
            <person name="Overmann J."/>
            <person name="Amann R."/>
            <person name="Jetten M.S.M."/>
            <person name="Mascher T."/>
            <person name="Medema M.H."/>
            <person name="Devos D.P."/>
            <person name="Kaster A.-K."/>
            <person name="Ovreas L."/>
            <person name="Rohde M."/>
            <person name="Galperin M.Y."/>
            <person name="Jogler C."/>
        </authorList>
    </citation>
    <scope>NUCLEOTIDE SEQUENCE [LARGE SCALE GENOMIC DNA]</scope>
    <source>
        <strain evidence="10 11">K23_9</strain>
    </source>
</reference>
<dbReference type="EMBL" id="CP036526">
    <property type="protein sequence ID" value="QDT10475.1"/>
    <property type="molecule type" value="Genomic_DNA"/>
</dbReference>
<dbReference type="InterPro" id="IPR003593">
    <property type="entry name" value="AAA+_ATPase"/>
</dbReference>
<dbReference type="Gene3D" id="3.40.50.300">
    <property type="entry name" value="P-loop containing nucleotide triphosphate hydrolases"/>
    <property type="match status" value="2"/>
</dbReference>
<evidence type="ECO:0000256" key="2">
    <source>
        <dbReference type="ARBA" id="ARBA00022475"/>
    </source>
</evidence>
<dbReference type="InterPro" id="IPR003439">
    <property type="entry name" value="ABC_transporter-like_ATP-bd"/>
</dbReference>
<dbReference type="GO" id="GO:0005524">
    <property type="term" value="F:ATP binding"/>
    <property type="evidence" value="ECO:0007669"/>
    <property type="project" value="UniProtKB-KW"/>
</dbReference>
<dbReference type="PANTHER" id="PTHR43790">
    <property type="entry name" value="CARBOHYDRATE TRANSPORT ATP-BINDING PROTEIN MG119-RELATED"/>
    <property type="match status" value="1"/>
</dbReference>
<keyword evidence="1" id="KW-0813">Transport</keyword>
<dbReference type="SUPFAM" id="SSF52540">
    <property type="entry name" value="P-loop containing nucleoside triphosphate hydrolases"/>
    <property type="match status" value="2"/>
</dbReference>
<evidence type="ECO:0000256" key="7">
    <source>
        <dbReference type="ARBA" id="ARBA00022967"/>
    </source>
</evidence>
<keyword evidence="5" id="KW-0547">Nucleotide-binding</keyword>
<keyword evidence="3" id="KW-0762">Sugar transport</keyword>
<keyword evidence="11" id="KW-1185">Reference proteome</keyword>
<dbReference type="GO" id="GO:0016887">
    <property type="term" value="F:ATP hydrolysis activity"/>
    <property type="evidence" value="ECO:0007669"/>
    <property type="project" value="InterPro"/>
</dbReference>
<proteinExistence type="predicted"/>
<evidence type="ECO:0000256" key="6">
    <source>
        <dbReference type="ARBA" id="ARBA00022840"/>
    </source>
</evidence>
<protein>
    <submittedName>
        <fullName evidence="10">Galactose/methyl galactoside import ATP-binding protein MglA</fullName>
        <ecNumber evidence="10">3.6.3.17</ecNumber>
    </submittedName>
</protein>
<gene>
    <name evidence="10" type="primary">mglA</name>
    <name evidence="10" type="ORF">K239x_24320</name>
</gene>
<dbReference type="PANTHER" id="PTHR43790:SF3">
    <property type="entry name" value="D-ALLOSE IMPORT ATP-BINDING PROTEIN ALSA-RELATED"/>
    <property type="match status" value="1"/>
</dbReference>
<dbReference type="Pfam" id="PF00005">
    <property type="entry name" value="ABC_tran"/>
    <property type="match status" value="2"/>
</dbReference>
<feature type="domain" description="ABC transporter" evidence="9">
    <location>
        <begin position="27"/>
        <end position="263"/>
    </location>
</feature>
<dbReference type="AlphaFoldDB" id="A0A517NTM9"/>
<evidence type="ECO:0000256" key="4">
    <source>
        <dbReference type="ARBA" id="ARBA00022737"/>
    </source>
</evidence>
<organism evidence="10 11">
    <name type="scientific">Stieleria marina</name>
    <dbReference type="NCBI Taxonomy" id="1930275"/>
    <lineage>
        <taxon>Bacteria</taxon>
        <taxon>Pseudomonadati</taxon>
        <taxon>Planctomycetota</taxon>
        <taxon>Planctomycetia</taxon>
        <taxon>Pirellulales</taxon>
        <taxon>Pirellulaceae</taxon>
        <taxon>Stieleria</taxon>
    </lineage>
</organism>
<dbReference type="SMART" id="SM00382">
    <property type="entry name" value="AAA"/>
    <property type="match status" value="2"/>
</dbReference>
<evidence type="ECO:0000256" key="5">
    <source>
        <dbReference type="ARBA" id="ARBA00022741"/>
    </source>
</evidence>
<evidence type="ECO:0000256" key="3">
    <source>
        <dbReference type="ARBA" id="ARBA00022597"/>
    </source>
</evidence>